<dbReference type="InterPro" id="IPR013783">
    <property type="entry name" value="Ig-like_fold"/>
</dbReference>
<dbReference type="CDD" id="cd00063">
    <property type="entry name" value="FN3"/>
    <property type="match status" value="1"/>
</dbReference>
<dbReference type="Gene3D" id="2.60.40.10">
    <property type="entry name" value="Immunoglobulins"/>
    <property type="match status" value="2"/>
</dbReference>
<dbReference type="SUPFAM" id="SSF49265">
    <property type="entry name" value="Fibronectin type III"/>
    <property type="match status" value="1"/>
</dbReference>
<gene>
    <name evidence="4" type="ORF">ACFPN2_29920</name>
</gene>
<dbReference type="SMART" id="SM00060">
    <property type="entry name" value="FN3"/>
    <property type="match status" value="1"/>
</dbReference>
<feature type="signal peptide" evidence="2">
    <location>
        <begin position="1"/>
        <end position="22"/>
    </location>
</feature>
<evidence type="ECO:0000259" key="3">
    <source>
        <dbReference type="PROSITE" id="PS50853"/>
    </source>
</evidence>
<proteinExistence type="predicted"/>
<reference evidence="5" key="1">
    <citation type="journal article" date="2019" name="Int. J. Syst. Evol. Microbiol.">
        <title>The Global Catalogue of Microorganisms (GCM) 10K type strain sequencing project: providing services to taxonomists for standard genome sequencing and annotation.</title>
        <authorList>
            <consortium name="The Broad Institute Genomics Platform"/>
            <consortium name="The Broad Institute Genome Sequencing Center for Infectious Disease"/>
            <person name="Wu L."/>
            <person name="Ma J."/>
        </authorList>
    </citation>
    <scope>NUCLEOTIDE SEQUENCE [LARGE SCALE GENOMIC DNA]</scope>
    <source>
        <strain evidence="5">CGMCC 1.10759</strain>
    </source>
</reference>
<comment type="caution">
    <text evidence="4">The sequence shown here is derived from an EMBL/GenBank/DDBJ whole genome shotgun (WGS) entry which is preliminary data.</text>
</comment>
<dbReference type="Pfam" id="PF05345">
    <property type="entry name" value="He_PIG"/>
    <property type="match status" value="1"/>
</dbReference>
<accession>A0ABV8T2P5</accession>
<dbReference type="PROSITE" id="PS50853">
    <property type="entry name" value="FN3"/>
    <property type="match status" value="1"/>
</dbReference>
<feature type="chain" id="PRO_5046910224" evidence="2">
    <location>
        <begin position="23"/>
        <end position="224"/>
    </location>
</feature>
<sequence length="224" mass="22693">MRRTYFPGFLAGCLLLTSVVLTGCGGGGGGDSSSNVNPPTSSTNAAPTITGTPGSTAVVGQAYSFQPSAADSNGDALTFSQSNLPSWMTFNAQTGRITFTPTAAQVGSYANITVTVSDGTASAVLGPFTIAVNDVASASGSATLSWTPPTQNSDGTNLGNLASYRVMYGRTSANLDQTANVDNPSINRYVVENLSSGTWYFAVVAVNSAGVASQLSNTASKTIS</sequence>
<evidence type="ECO:0000256" key="1">
    <source>
        <dbReference type="SAM" id="MobiDB-lite"/>
    </source>
</evidence>
<organism evidence="4 5">
    <name type="scientific">Steroidobacter flavus</name>
    <dbReference type="NCBI Taxonomy" id="1842136"/>
    <lineage>
        <taxon>Bacteria</taxon>
        <taxon>Pseudomonadati</taxon>
        <taxon>Pseudomonadota</taxon>
        <taxon>Gammaproteobacteria</taxon>
        <taxon>Steroidobacterales</taxon>
        <taxon>Steroidobacteraceae</taxon>
        <taxon>Steroidobacter</taxon>
    </lineage>
</organism>
<dbReference type="InterPro" id="IPR006644">
    <property type="entry name" value="Cadg"/>
</dbReference>
<dbReference type="Proteomes" id="UP001595904">
    <property type="component" value="Unassembled WGS sequence"/>
</dbReference>
<dbReference type="InterPro" id="IPR036116">
    <property type="entry name" value="FN3_sf"/>
</dbReference>
<keyword evidence="5" id="KW-1185">Reference proteome</keyword>
<dbReference type="InterPro" id="IPR015919">
    <property type="entry name" value="Cadherin-like_sf"/>
</dbReference>
<evidence type="ECO:0000256" key="2">
    <source>
        <dbReference type="SAM" id="SignalP"/>
    </source>
</evidence>
<evidence type="ECO:0000313" key="4">
    <source>
        <dbReference type="EMBL" id="MFC4313335.1"/>
    </source>
</evidence>
<name>A0ABV8T2P5_9GAMM</name>
<dbReference type="PROSITE" id="PS51257">
    <property type="entry name" value="PROKAR_LIPOPROTEIN"/>
    <property type="match status" value="1"/>
</dbReference>
<feature type="domain" description="Fibronectin type-III" evidence="3">
    <location>
        <begin position="126"/>
        <end position="224"/>
    </location>
</feature>
<dbReference type="SUPFAM" id="SSF49313">
    <property type="entry name" value="Cadherin-like"/>
    <property type="match status" value="1"/>
</dbReference>
<dbReference type="EMBL" id="JBHSDU010000015">
    <property type="protein sequence ID" value="MFC4313335.1"/>
    <property type="molecule type" value="Genomic_DNA"/>
</dbReference>
<keyword evidence="2" id="KW-0732">Signal</keyword>
<dbReference type="RefSeq" id="WP_380603558.1">
    <property type="nucleotide sequence ID" value="NZ_JBHSDU010000015.1"/>
</dbReference>
<dbReference type="SMART" id="SM00736">
    <property type="entry name" value="CADG"/>
    <property type="match status" value="1"/>
</dbReference>
<dbReference type="Pfam" id="PF00041">
    <property type="entry name" value="fn3"/>
    <property type="match status" value="1"/>
</dbReference>
<dbReference type="InterPro" id="IPR003961">
    <property type="entry name" value="FN3_dom"/>
</dbReference>
<protein>
    <submittedName>
        <fullName evidence="4">Ig domain-containing protein</fullName>
    </submittedName>
</protein>
<evidence type="ECO:0000313" key="5">
    <source>
        <dbReference type="Proteomes" id="UP001595904"/>
    </source>
</evidence>
<feature type="compositionally biased region" description="Low complexity" evidence="1">
    <location>
        <begin position="32"/>
        <end position="44"/>
    </location>
</feature>
<feature type="region of interest" description="Disordered" evidence="1">
    <location>
        <begin position="29"/>
        <end position="51"/>
    </location>
</feature>